<evidence type="ECO:0000313" key="3">
    <source>
        <dbReference type="EnsemblMetazoa" id="G6957.4:cds"/>
    </source>
</evidence>
<evidence type="ECO:0008006" key="5">
    <source>
        <dbReference type="Google" id="ProtNLM"/>
    </source>
</evidence>
<keyword evidence="4" id="KW-1185">Reference proteome</keyword>
<sequence length="449" mass="51925">MFSKLACRFGRRFVTPCSQRLSISEDVHSKTDPWETLAKSYKKSSLQHKHSEKINESNKKINLLEENRLCELHVAMIGDAHIKGKTLSTDVKGVSQPPLNTELIAKHFCTVSVSQVCDIMNSDLQSCTPEMLSEIEAYLDEVEKLDPHSTEWDMMTSFLPHPDEDRGIRYNFLKPKSTSFEDYIEHSETLQKLVMIGVDLSAVQEFPFIGNYIIRLDFERDIIPKLLYLKDLGVYDHNLGMVLTTNPFILEDPINKLQSVVGYLKSKKFTDEMIGKMVTRHSMFLIMEVGQVDSKLGMFQKMFGLKGDQMREVFSIHPILISHNRKKIQDVHFLFHKIWGFDHNQLQAMFLKCPLAFAEEPQTLQTRLENLYDMEVSMETIAENPGVLLGDHHQVRRRHAFLKEIGRAHYNPEKAGYVSLESLAKRTAEKWCWKIGVPKEHYVTFLKTE</sequence>
<dbReference type="GO" id="GO:0003676">
    <property type="term" value="F:nucleic acid binding"/>
    <property type="evidence" value="ECO:0007669"/>
    <property type="project" value="InterPro"/>
</dbReference>
<accession>A0A8W8NVL2</accession>
<evidence type="ECO:0000313" key="4">
    <source>
        <dbReference type="Proteomes" id="UP000005408"/>
    </source>
</evidence>
<proteinExistence type="inferred from homology"/>
<dbReference type="OMA" id="CELHVAM"/>
<dbReference type="GO" id="GO:0005739">
    <property type="term" value="C:mitochondrion"/>
    <property type="evidence" value="ECO:0007669"/>
    <property type="project" value="TreeGrafter"/>
</dbReference>
<evidence type="ECO:0000256" key="2">
    <source>
        <dbReference type="ARBA" id="ARBA00022946"/>
    </source>
</evidence>
<dbReference type="InterPro" id="IPR038538">
    <property type="entry name" value="MTERF_sf"/>
</dbReference>
<dbReference type="Gene3D" id="1.25.70.10">
    <property type="entry name" value="Transcription termination factor 3, mitochondrial"/>
    <property type="match status" value="1"/>
</dbReference>
<dbReference type="SMART" id="SM00733">
    <property type="entry name" value="Mterf"/>
    <property type="match status" value="6"/>
</dbReference>
<name>A0A8W8NVL2_MAGGI</name>
<comment type="similarity">
    <text evidence="1">Belongs to the mTERF family.</text>
</comment>
<keyword evidence="2" id="KW-0809">Transit peptide</keyword>
<dbReference type="AlphaFoldDB" id="A0A8W8NVL2"/>
<dbReference type="InterPro" id="IPR003690">
    <property type="entry name" value="MTERF"/>
</dbReference>
<reference evidence="3" key="1">
    <citation type="submission" date="2022-08" db="UniProtKB">
        <authorList>
            <consortium name="EnsemblMetazoa"/>
        </authorList>
    </citation>
    <scope>IDENTIFICATION</scope>
    <source>
        <strain evidence="3">05x7-T-G4-1.051#20</strain>
    </source>
</reference>
<organism evidence="3 4">
    <name type="scientific">Magallana gigas</name>
    <name type="common">Pacific oyster</name>
    <name type="synonym">Crassostrea gigas</name>
    <dbReference type="NCBI Taxonomy" id="29159"/>
    <lineage>
        <taxon>Eukaryota</taxon>
        <taxon>Metazoa</taxon>
        <taxon>Spiralia</taxon>
        <taxon>Lophotrochozoa</taxon>
        <taxon>Mollusca</taxon>
        <taxon>Bivalvia</taxon>
        <taxon>Autobranchia</taxon>
        <taxon>Pteriomorphia</taxon>
        <taxon>Ostreida</taxon>
        <taxon>Ostreoidea</taxon>
        <taxon>Ostreidae</taxon>
        <taxon>Magallana</taxon>
    </lineage>
</organism>
<dbReference type="Pfam" id="PF02536">
    <property type="entry name" value="mTERF"/>
    <property type="match status" value="1"/>
</dbReference>
<protein>
    <recommendedName>
        <fullName evidence="5">mTERF domain-containing protein 1, mitochondrial</fullName>
    </recommendedName>
</protein>
<dbReference type="EnsemblMetazoa" id="G6957.4">
    <property type="protein sequence ID" value="G6957.4:cds"/>
    <property type="gene ID" value="G6957"/>
</dbReference>
<dbReference type="OrthoDB" id="637682at2759"/>
<dbReference type="GO" id="GO:0061668">
    <property type="term" value="P:mitochondrial ribosome assembly"/>
    <property type="evidence" value="ECO:0007669"/>
    <property type="project" value="TreeGrafter"/>
</dbReference>
<dbReference type="PANTHER" id="PTHR13068:SF112">
    <property type="entry name" value="TRANSCRIPTION TERMINATION FACTOR 3, MITOCHONDRIAL"/>
    <property type="match status" value="1"/>
</dbReference>
<dbReference type="PANTHER" id="PTHR13068">
    <property type="entry name" value="CGI-12 PROTEIN-RELATED"/>
    <property type="match status" value="1"/>
</dbReference>
<dbReference type="Proteomes" id="UP000005408">
    <property type="component" value="Unassembled WGS sequence"/>
</dbReference>
<dbReference type="GO" id="GO:0006390">
    <property type="term" value="P:mitochondrial transcription"/>
    <property type="evidence" value="ECO:0007669"/>
    <property type="project" value="TreeGrafter"/>
</dbReference>
<evidence type="ECO:0000256" key="1">
    <source>
        <dbReference type="ARBA" id="ARBA00007692"/>
    </source>
</evidence>